<evidence type="ECO:0000256" key="3">
    <source>
        <dbReference type="ARBA" id="ARBA00023295"/>
    </source>
</evidence>
<comment type="similarity">
    <text evidence="1">Belongs to the glycosyl hydrolase 2 family.</text>
</comment>
<keyword evidence="12" id="KW-1185">Reference proteome</keyword>
<dbReference type="InterPro" id="IPR017853">
    <property type="entry name" value="GH"/>
</dbReference>
<dbReference type="PANTHER" id="PTHR42732:SF1">
    <property type="entry name" value="BETA-MANNOSIDASE"/>
    <property type="match status" value="1"/>
</dbReference>
<sequence>MPCKMKLPYLFHTFVFLAFTVLAGCRSVPEEAGVAGATSLGKQVFNDGWEFVRDADSAAVFGGQNSLAWEQVSLPHTARLEPIEKTEQQWQGTAFYRKAFTIPASHQGKHIALQFEAAMQVAEVYLNGQHIFRHLGGYLPFYVDITAQVKYGEENVVLVKLNNEDNPNIAPGKPLADLDFNYYSGIYRNVYLITKDKLHISDAVAANRVTGGGVLLNYQNVSQQAATLQVQTELKNDHAEQQEAQVRIILSDSSGNKIGEAQSESMAVQPGAFGTFRQSINITNPKLWSPDAPYLYTLDVELLQDGKVLDRQRIKTGIKSFRFAKDGFYLNGEKLFLRGTNRHQEYPYLGYALSDNANYRDAWKIKEAGFNFVRLSHYPQSPAFMEACDELGLLVMDAIPGWQFFGEAEFQQNALQDVREMVRRDRNHTSVILWEASLNESGMTKAFMQQAHQAVHEELPFEGVYTCGWIDDVYDVFIPARQHAKAPDYWNKYGNDKPLFIAEYGDWEYYAQNAGFNQKEFANLKEEERTSRQLRGFGQKRLLQQALNYQEAHNSNLQGPAVGDANWLMFDYKRGYADDIESSGIMDIVRLPKFAFYFYQSQANPDLDEDAVFHKPMVFIANYWSDPALKTVKVYSNCDEVELQLNGKTIARQKPDQDRNSTHLPHPPFTFEVPRYEAGTLTAIGYINNRKAATHQQKTAEKPAKLILSVDVSGKKLAVGKNDAVFVYASVTDASGTVVPDATNAVTFSVEGDAELVGPETVDAEAGIAAILVKAGKQAGPIKIQAQANGLEAASYTLEAVGENK</sequence>
<dbReference type="InterPro" id="IPR040605">
    <property type="entry name" value="Glyco_hydro2_dom5"/>
</dbReference>
<dbReference type="InterPro" id="IPR006102">
    <property type="entry name" value="Ig-like_GH2"/>
</dbReference>
<evidence type="ECO:0000259" key="7">
    <source>
        <dbReference type="Pfam" id="PF02836"/>
    </source>
</evidence>
<dbReference type="PRINTS" id="PR00132">
    <property type="entry name" value="GLHYDRLASE2"/>
</dbReference>
<evidence type="ECO:0000256" key="1">
    <source>
        <dbReference type="ARBA" id="ARBA00007401"/>
    </source>
</evidence>
<evidence type="ECO:0000256" key="2">
    <source>
        <dbReference type="ARBA" id="ARBA00022801"/>
    </source>
</evidence>
<evidence type="ECO:0000256" key="4">
    <source>
        <dbReference type="SAM" id="MobiDB-lite"/>
    </source>
</evidence>
<dbReference type="Pfam" id="PF16355">
    <property type="entry name" value="DUF4982"/>
    <property type="match status" value="1"/>
</dbReference>
<evidence type="ECO:0000259" key="9">
    <source>
        <dbReference type="Pfam" id="PF16355"/>
    </source>
</evidence>
<feature type="domain" description="Glycoside hydrolase family 2" evidence="10">
    <location>
        <begin position="709"/>
        <end position="796"/>
    </location>
</feature>
<reference evidence="11 12" key="1">
    <citation type="submission" date="2019-06" db="EMBL/GenBank/DDBJ databases">
        <title>A novel bacterium of genus Pontibacter, isolated from marine sediment.</title>
        <authorList>
            <person name="Huang H."/>
            <person name="Mo K."/>
            <person name="Hu Y."/>
        </authorList>
    </citation>
    <scope>NUCLEOTIDE SEQUENCE [LARGE SCALE GENOMIC DNA]</scope>
    <source>
        <strain evidence="11 12">HB172049</strain>
    </source>
</reference>
<dbReference type="SUPFAM" id="SSF49785">
    <property type="entry name" value="Galactose-binding domain-like"/>
    <property type="match status" value="1"/>
</dbReference>
<feature type="signal peptide" evidence="5">
    <location>
        <begin position="1"/>
        <end position="23"/>
    </location>
</feature>
<dbReference type="InterPro" id="IPR008979">
    <property type="entry name" value="Galactose-bd-like_sf"/>
</dbReference>
<dbReference type="Pfam" id="PF18565">
    <property type="entry name" value="Glyco_hydro2_C5"/>
    <property type="match status" value="1"/>
</dbReference>
<dbReference type="InterPro" id="IPR008964">
    <property type="entry name" value="Invasin/intimin_cell_adhesion"/>
</dbReference>
<dbReference type="GO" id="GO:0004553">
    <property type="term" value="F:hydrolase activity, hydrolyzing O-glycosyl compounds"/>
    <property type="evidence" value="ECO:0007669"/>
    <property type="project" value="InterPro"/>
</dbReference>
<dbReference type="Gene3D" id="2.60.120.260">
    <property type="entry name" value="Galactose-binding domain-like"/>
    <property type="match status" value="1"/>
</dbReference>
<dbReference type="Gene3D" id="3.20.20.80">
    <property type="entry name" value="Glycosidases"/>
    <property type="match status" value="1"/>
</dbReference>
<feature type="domain" description="Glycosyl hydrolases family 2 sugar binding" evidence="8">
    <location>
        <begin position="89"/>
        <end position="195"/>
    </location>
</feature>
<dbReference type="InterPro" id="IPR006101">
    <property type="entry name" value="Glyco_hydro_2"/>
</dbReference>
<dbReference type="InterPro" id="IPR006104">
    <property type="entry name" value="Glyco_hydro_2_N"/>
</dbReference>
<dbReference type="SUPFAM" id="SSF49373">
    <property type="entry name" value="Invasin/intimin cell-adhesion fragments"/>
    <property type="match status" value="1"/>
</dbReference>
<evidence type="ECO:0000259" key="10">
    <source>
        <dbReference type="Pfam" id="PF18565"/>
    </source>
</evidence>
<dbReference type="InterPro" id="IPR036156">
    <property type="entry name" value="Beta-gal/glucu_dom_sf"/>
</dbReference>
<dbReference type="OrthoDB" id="1007335at2"/>
<dbReference type="SUPFAM" id="SSF49303">
    <property type="entry name" value="beta-Galactosidase/glucuronidase domain"/>
    <property type="match status" value="1"/>
</dbReference>
<dbReference type="PROSITE" id="PS51257">
    <property type="entry name" value="PROKAR_LIPOPROTEIN"/>
    <property type="match status" value="1"/>
</dbReference>
<evidence type="ECO:0000259" key="6">
    <source>
        <dbReference type="Pfam" id="PF00703"/>
    </source>
</evidence>
<keyword evidence="3" id="KW-0326">Glycosidase</keyword>
<dbReference type="GO" id="GO:0005975">
    <property type="term" value="P:carbohydrate metabolic process"/>
    <property type="evidence" value="ECO:0007669"/>
    <property type="project" value="InterPro"/>
</dbReference>
<dbReference type="SUPFAM" id="SSF51445">
    <property type="entry name" value="(Trans)glycosidases"/>
    <property type="match status" value="1"/>
</dbReference>
<feature type="domain" description="DUF4982" evidence="9">
    <location>
        <begin position="631"/>
        <end position="692"/>
    </location>
</feature>
<feature type="region of interest" description="Disordered" evidence="4">
    <location>
        <begin position="650"/>
        <end position="669"/>
    </location>
</feature>
<protein>
    <submittedName>
        <fullName evidence="11">Glycoside hydrolase family 2 protein</fullName>
    </submittedName>
</protein>
<dbReference type="Pfam" id="PF02836">
    <property type="entry name" value="Glyco_hydro_2_C"/>
    <property type="match status" value="1"/>
</dbReference>
<organism evidence="11 12">
    <name type="scientific">Pontibacter mangrovi</name>
    <dbReference type="NCBI Taxonomy" id="2589816"/>
    <lineage>
        <taxon>Bacteria</taxon>
        <taxon>Pseudomonadati</taxon>
        <taxon>Bacteroidota</taxon>
        <taxon>Cytophagia</taxon>
        <taxon>Cytophagales</taxon>
        <taxon>Hymenobacteraceae</taxon>
        <taxon>Pontibacter</taxon>
    </lineage>
</organism>
<dbReference type="InterPro" id="IPR032311">
    <property type="entry name" value="DUF4982"/>
</dbReference>
<dbReference type="Pfam" id="PF00703">
    <property type="entry name" value="Glyco_hydro_2"/>
    <property type="match status" value="1"/>
</dbReference>
<dbReference type="AlphaFoldDB" id="A0A501W354"/>
<keyword evidence="2 11" id="KW-0378">Hydrolase</keyword>
<evidence type="ECO:0000313" key="11">
    <source>
        <dbReference type="EMBL" id="TPE44039.1"/>
    </source>
</evidence>
<dbReference type="InterPro" id="IPR051913">
    <property type="entry name" value="GH2_Domain-Containing"/>
</dbReference>
<evidence type="ECO:0000259" key="8">
    <source>
        <dbReference type="Pfam" id="PF02837"/>
    </source>
</evidence>
<feature type="chain" id="PRO_5021221341" evidence="5">
    <location>
        <begin position="24"/>
        <end position="805"/>
    </location>
</feature>
<feature type="domain" description="Glycoside hydrolase family 2 immunoglobulin-like beta-sandwich" evidence="6">
    <location>
        <begin position="219"/>
        <end position="318"/>
    </location>
</feature>
<dbReference type="InterPro" id="IPR006103">
    <property type="entry name" value="Glyco_hydro_2_cat"/>
</dbReference>
<evidence type="ECO:0000313" key="12">
    <source>
        <dbReference type="Proteomes" id="UP000316727"/>
    </source>
</evidence>
<name>A0A501W354_9BACT</name>
<accession>A0A501W354</accession>
<dbReference type="Pfam" id="PF02837">
    <property type="entry name" value="Glyco_hydro_2_N"/>
    <property type="match status" value="1"/>
</dbReference>
<proteinExistence type="inferred from homology"/>
<dbReference type="EMBL" id="VFRQ01000005">
    <property type="protein sequence ID" value="TPE44039.1"/>
    <property type="molecule type" value="Genomic_DNA"/>
</dbReference>
<feature type="domain" description="Glycoside hydrolase family 2 catalytic" evidence="7">
    <location>
        <begin position="325"/>
        <end position="506"/>
    </location>
</feature>
<comment type="caution">
    <text evidence="11">The sequence shown here is derived from an EMBL/GenBank/DDBJ whole genome shotgun (WGS) entry which is preliminary data.</text>
</comment>
<dbReference type="Gene3D" id="2.60.40.10">
    <property type="entry name" value="Immunoglobulins"/>
    <property type="match status" value="3"/>
</dbReference>
<gene>
    <name evidence="11" type="ORF">FJM65_11505</name>
</gene>
<dbReference type="InterPro" id="IPR013783">
    <property type="entry name" value="Ig-like_fold"/>
</dbReference>
<dbReference type="PANTHER" id="PTHR42732">
    <property type="entry name" value="BETA-GALACTOSIDASE"/>
    <property type="match status" value="1"/>
</dbReference>
<dbReference type="Proteomes" id="UP000316727">
    <property type="component" value="Unassembled WGS sequence"/>
</dbReference>
<keyword evidence="5" id="KW-0732">Signal</keyword>
<evidence type="ECO:0000256" key="5">
    <source>
        <dbReference type="SAM" id="SignalP"/>
    </source>
</evidence>